<evidence type="ECO:0000256" key="1">
    <source>
        <dbReference type="SAM" id="Phobius"/>
    </source>
</evidence>
<evidence type="ECO:0000313" key="3">
    <source>
        <dbReference type="Proteomes" id="UP000311919"/>
    </source>
</evidence>
<dbReference type="Proteomes" id="UP000311919">
    <property type="component" value="Unassembled WGS sequence"/>
</dbReference>
<dbReference type="AlphaFoldDB" id="A0A4Z2CWJ6"/>
<feature type="transmembrane region" description="Helical" evidence="1">
    <location>
        <begin position="17"/>
        <end position="39"/>
    </location>
</feature>
<evidence type="ECO:0000313" key="2">
    <source>
        <dbReference type="EMBL" id="TNN08575.1"/>
    </source>
</evidence>
<feature type="non-terminal residue" evidence="2">
    <location>
        <position position="1"/>
    </location>
</feature>
<sequence length="105" mass="12071">LYNTILQSRLFYSFIRFIMYSLLSISSIFISLLLMNMFIENISCGGLFDDDVDETTPSNPKTTKSNYILYEPRSSASILSISWITLIIILLTILKIHNSFISEVF</sequence>
<keyword evidence="1" id="KW-0812">Transmembrane</keyword>
<keyword evidence="1" id="KW-0472">Membrane</keyword>
<reference evidence="2 3" key="1">
    <citation type="submission" date="2019-03" db="EMBL/GenBank/DDBJ databases">
        <title>An improved genome assembly of the fluke Schistosoma japonicum.</title>
        <authorList>
            <person name="Hu W."/>
            <person name="Luo F."/>
            <person name="Yin M."/>
            <person name="Mo X."/>
            <person name="Sun C."/>
            <person name="Wu Q."/>
            <person name="Zhu B."/>
            <person name="Xiang M."/>
            <person name="Wang J."/>
            <person name="Wang Y."/>
            <person name="Zhang T."/>
            <person name="Xu B."/>
            <person name="Zheng H."/>
            <person name="Feng Z."/>
        </authorList>
    </citation>
    <scope>NUCLEOTIDE SEQUENCE [LARGE SCALE GENOMIC DNA]</scope>
    <source>
        <strain evidence="2">HuSjv2</strain>
        <tissue evidence="2">Worms</tissue>
    </source>
</reference>
<keyword evidence="1" id="KW-1133">Transmembrane helix</keyword>
<organism evidence="2 3">
    <name type="scientific">Schistosoma japonicum</name>
    <name type="common">Blood fluke</name>
    <dbReference type="NCBI Taxonomy" id="6182"/>
    <lineage>
        <taxon>Eukaryota</taxon>
        <taxon>Metazoa</taxon>
        <taxon>Spiralia</taxon>
        <taxon>Lophotrochozoa</taxon>
        <taxon>Platyhelminthes</taxon>
        <taxon>Trematoda</taxon>
        <taxon>Digenea</taxon>
        <taxon>Strigeidida</taxon>
        <taxon>Schistosomatoidea</taxon>
        <taxon>Schistosomatidae</taxon>
        <taxon>Schistosoma</taxon>
    </lineage>
</organism>
<dbReference type="EMBL" id="SKCS01000406">
    <property type="protein sequence ID" value="TNN08575.1"/>
    <property type="molecule type" value="Genomic_DNA"/>
</dbReference>
<accession>A0A4Z2CWJ6</accession>
<proteinExistence type="predicted"/>
<keyword evidence="3" id="KW-1185">Reference proteome</keyword>
<protein>
    <submittedName>
        <fullName evidence="2">Uncharacterized protein</fullName>
    </submittedName>
</protein>
<comment type="caution">
    <text evidence="2">The sequence shown here is derived from an EMBL/GenBank/DDBJ whole genome shotgun (WGS) entry which is preliminary data.</text>
</comment>
<name>A0A4Z2CWJ6_SCHJA</name>
<gene>
    <name evidence="2" type="ORF">EWB00_006916</name>
</gene>
<feature type="transmembrane region" description="Helical" evidence="1">
    <location>
        <begin position="76"/>
        <end position="94"/>
    </location>
</feature>